<evidence type="ECO:0000313" key="3">
    <source>
        <dbReference type="Proteomes" id="UP000028013"/>
    </source>
</evidence>
<name>A0A078SBH1_BACUN</name>
<sequence length="39" mass="4677">MDFMNDYIPIIVGTKLAFSENIFEYKRIIIFVVFCLKPF</sequence>
<evidence type="ECO:0000313" key="1">
    <source>
        <dbReference type="EMBL" id="KDS58998.1"/>
    </source>
</evidence>
<accession>A0A078SBH1</accession>
<reference evidence="1 3" key="1">
    <citation type="submission" date="2014-04" db="EMBL/GenBank/DDBJ databases">
        <authorList>
            <person name="Sears C."/>
            <person name="Carroll K."/>
            <person name="Sack B.R."/>
            <person name="Qadri F."/>
            <person name="Myers L.L."/>
            <person name="Chung G.-T."/>
            <person name="Escheverria P."/>
            <person name="Fraser C.M."/>
            <person name="Sadzewicz L."/>
            <person name="Shefchek K.A."/>
            <person name="Tallon L."/>
            <person name="Das S.P."/>
            <person name="Daugherty S."/>
            <person name="Mongodin E.F."/>
        </authorList>
    </citation>
    <scope>NUCLEOTIDE SEQUENCE [LARGE SCALE GENOMIC DNA]</scope>
    <source>
        <strain evidence="1 3">3978 T3 ii</strain>
    </source>
</reference>
<dbReference type="EMBL" id="JNHN01000001">
    <property type="protein sequence ID" value="KDS65219.1"/>
    <property type="molecule type" value="Genomic_DNA"/>
</dbReference>
<evidence type="ECO:0000313" key="2">
    <source>
        <dbReference type="EMBL" id="KDS65219.1"/>
    </source>
</evidence>
<gene>
    <name evidence="2" type="ORF">M094_3146</name>
    <name evidence="1" type="ORF">M094_3678</name>
</gene>
<dbReference type="Proteomes" id="UP000028013">
    <property type="component" value="Unassembled WGS sequence"/>
</dbReference>
<organism evidence="1 3">
    <name type="scientific">Bacteroides uniformis str. 3978 T3 ii</name>
    <dbReference type="NCBI Taxonomy" id="1339349"/>
    <lineage>
        <taxon>Bacteria</taxon>
        <taxon>Pseudomonadati</taxon>
        <taxon>Bacteroidota</taxon>
        <taxon>Bacteroidia</taxon>
        <taxon>Bacteroidales</taxon>
        <taxon>Bacteroidaceae</taxon>
        <taxon>Bacteroides</taxon>
    </lineage>
</organism>
<proteinExistence type="predicted"/>
<protein>
    <submittedName>
        <fullName evidence="1">Uncharacterized protein</fullName>
    </submittedName>
</protein>
<dbReference type="EMBL" id="JNHN01000069">
    <property type="protein sequence ID" value="KDS58998.1"/>
    <property type="molecule type" value="Genomic_DNA"/>
</dbReference>
<comment type="caution">
    <text evidence="1">The sequence shown here is derived from an EMBL/GenBank/DDBJ whole genome shotgun (WGS) entry which is preliminary data.</text>
</comment>
<dbReference type="PATRIC" id="fig|1339349.3.peg.523"/>
<dbReference type="AlphaFoldDB" id="A0A078SBH1"/>